<dbReference type="Gene3D" id="1.25.40.570">
    <property type="match status" value="1"/>
</dbReference>
<dbReference type="SMART" id="SM00753">
    <property type="entry name" value="PAM"/>
    <property type="match status" value="1"/>
</dbReference>
<name>A0A316YL91_9BASI</name>
<dbReference type="SUPFAM" id="SSF46785">
    <property type="entry name" value="Winged helix' DNA-binding domain"/>
    <property type="match status" value="1"/>
</dbReference>
<gene>
    <name evidence="10" type="ORF">FA10DRAFT_268105</name>
</gene>
<keyword evidence="6" id="KW-0736">Signalosome</keyword>
<dbReference type="OrthoDB" id="194139at2759"/>
<dbReference type="AlphaFoldDB" id="A0A316YL91"/>
<accession>A0A316YL91</accession>
<dbReference type="InterPro" id="IPR000717">
    <property type="entry name" value="PCI_dom"/>
</dbReference>
<evidence type="ECO:0000256" key="4">
    <source>
        <dbReference type="ARBA" id="ARBA00014879"/>
    </source>
</evidence>
<dbReference type="GO" id="GO:0008180">
    <property type="term" value="C:COP9 signalosome"/>
    <property type="evidence" value="ECO:0007669"/>
    <property type="project" value="UniProtKB-KW"/>
</dbReference>
<dbReference type="RefSeq" id="XP_025376772.1">
    <property type="nucleotide sequence ID" value="XM_025522181.1"/>
</dbReference>
<keyword evidence="7" id="KW-0539">Nucleus</keyword>
<dbReference type="SMART" id="SM00088">
    <property type="entry name" value="PINT"/>
    <property type="match status" value="1"/>
</dbReference>
<reference evidence="10 11" key="1">
    <citation type="journal article" date="2018" name="Mol. Biol. Evol.">
        <title>Broad Genomic Sampling Reveals a Smut Pathogenic Ancestry of the Fungal Clade Ustilaginomycotina.</title>
        <authorList>
            <person name="Kijpornyongpan T."/>
            <person name="Mondo S.J."/>
            <person name="Barry K."/>
            <person name="Sandor L."/>
            <person name="Lee J."/>
            <person name="Lipzen A."/>
            <person name="Pangilinan J."/>
            <person name="LaButti K."/>
            <person name="Hainaut M."/>
            <person name="Henrissat B."/>
            <person name="Grigoriev I.V."/>
            <person name="Spatafora J.W."/>
            <person name="Aime M.C."/>
        </authorList>
    </citation>
    <scope>NUCLEOTIDE SEQUENCE [LARGE SCALE GENOMIC DNA]</scope>
    <source>
        <strain evidence="10 11">MCA 4198</strain>
    </source>
</reference>
<dbReference type="PANTHER" id="PTHR10678">
    <property type="entry name" value="26S PROTEASOME NON-ATPASE REGULATORY SUBUNIT 11/COP9 SIGNALOSOME COMPLEX SUBUNIT 2"/>
    <property type="match status" value="1"/>
</dbReference>
<evidence type="ECO:0000256" key="2">
    <source>
        <dbReference type="ARBA" id="ARBA00004496"/>
    </source>
</evidence>
<evidence type="ECO:0000256" key="3">
    <source>
        <dbReference type="ARBA" id="ARBA00009318"/>
    </source>
</evidence>
<dbReference type="EMBL" id="KZ819637">
    <property type="protein sequence ID" value="PWN89574.1"/>
    <property type="molecule type" value="Genomic_DNA"/>
</dbReference>
<evidence type="ECO:0000313" key="11">
    <source>
        <dbReference type="Proteomes" id="UP000245768"/>
    </source>
</evidence>
<keyword evidence="11" id="KW-1185">Reference proteome</keyword>
<feature type="domain" description="PCI" evidence="9">
    <location>
        <begin position="266"/>
        <end position="428"/>
    </location>
</feature>
<evidence type="ECO:0000256" key="6">
    <source>
        <dbReference type="ARBA" id="ARBA00022790"/>
    </source>
</evidence>
<dbReference type="GeneID" id="37044097"/>
<evidence type="ECO:0000256" key="7">
    <source>
        <dbReference type="ARBA" id="ARBA00023242"/>
    </source>
</evidence>
<protein>
    <recommendedName>
        <fullName evidence="4">COP9 signalosome complex subunit 2</fullName>
    </recommendedName>
</protein>
<dbReference type="Proteomes" id="UP000245768">
    <property type="component" value="Unassembled WGS sequence"/>
</dbReference>
<organism evidence="10 11">
    <name type="scientific">Acaromyces ingoldii</name>
    <dbReference type="NCBI Taxonomy" id="215250"/>
    <lineage>
        <taxon>Eukaryota</taxon>
        <taxon>Fungi</taxon>
        <taxon>Dikarya</taxon>
        <taxon>Basidiomycota</taxon>
        <taxon>Ustilaginomycotina</taxon>
        <taxon>Exobasidiomycetes</taxon>
        <taxon>Exobasidiales</taxon>
        <taxon>Cryptobasidiaceae</taxon>
        <taxon>Acaromyces</taxon>
    </lineage>
</organism>
<dbReference type="FunCoup" id="A0A316YL91">
    <property type="interactions" value="506"/>
</dbReference>
<comment type="subcellular location">
    <subcellularLocation>
        <location evidence="2">Cytoplasm</location>
    </subcellularLocation>
    <subcellularLocation>
        <location evidence="1">Nucleus</location>
    </subcellularLocation>
</comment>
<evidence type="ECO:0000256" key="5">
    <source>
        <dbReference type="ARBA" id="ARBA00022490"/>
    </source>
</evidence>
<dbReference type="FunFam" id="1.25.40.570:FF:000006">
    <property type="entry name" value="COP9 signalosome complex subunit 2"/>
    <property type="match status" value="1"/>
</dbReference>
<dbReference type="STRING" id="215250.A0A316YL91"/>
<keyword evidence="5" id="KW-0963">Cytoplasm</keyword>
<comment type="similarity">
    <text evidence="3">Belongs to the CSN2 family.</text>
</comment>
<evidence type="ECO:0000313" key="10">
    <source>
        <dbReference type="EMBL" id="PWN89574.1"/>
    </source>
</evidence>
<evidence type="ECO:0000259" key="9">
    <source>
        <dbReference type="PROSITE" id="PS50250"/>
    </source>
</evidence>
<evidence type="ECO:0000256" key="1">
    <source>
        <dbReference type="ARBA" id="ARBA00004123"/>
    </source>
</evidence>
<proteinExistence type="inferred from homology"/>
<evidence type="ECO:0000256" key="8">
    <source>
        <dbReference type="SAM" id="MobiDB-lite"/>
    </source>
</evidence>
<dbReference type="InParanoid" id="A0A316YL91"/>
<dbReference type="Pfam" id="PF01399">
    <property type="entry name" value="PCI"/>
    <property type="match status" value="1"/>
</dbReference>
<dbReference type="PROSITE" id="PS50250">
    <property type="entry name" value="PCI"/>
    <property type="match status" value="1"/>
</dbReference>
<dbReference type="GO" id="GO:0005737">
    <property type="term" value="C:cytoplasm"/>
    <property type="evidence" value="ECO:0007669"/>
    <property type="project" value="UniProtKB-SubCell"/>
</dbReference>
<dbReference type="InterPro" id="IPR050871">
    <property type="entry name" value="26S_Proteasome/COP9_Components"/>
</dbReference>
<feature type="region of interest" description="Disordered" evidence="8">
    <location>
        <begin position="1"/>
        <end position="29"/>
    </location>
</feature>
<dbReference type="InterPro" id="IPR036390">
    <property type="entry name" value="WH_DNA-bd_sf"/>
</dbReference>
<sequence length="489" mass="54847">MSDDEFLMDDAADEDYDFDYEEDDAEDEADADIENMYYNAKAKKLEDVDGALDDFAKVVEKEGSQKGDWGFKALKQMTKLNFRRGRHSDALKTYTQLLSYTKSAVTRNYSEKSINGILDYVSADTSSTTQDAAKIDLATMEQFYDVTKKALEESKNERLSVKTDLKLARLWLARGEYGRLNTILKDLRAHCTTADGADDQSKGTILLEIFALEIQMYGETGNFKKLKETYDATLQVKSAIPHPRIMGIIRECGGKMYMSEKNWEAAQIDFFQAFLSYDEAGSPQRIQVLKYLVLAHMLMGSDINPFDSQETKPYKNDPEIVAMTDLVSAYQRREVHEAERILRENKRTIMDDAFIRAYIDDVLRGLRTQYLIDLIKPYTRIELGFLARQLNVTPAEVEALLMTLILDGKIAGKIDQVHARLELDNGARRGGDLNEKRYKALDRWAREVGNLSATVQDKHGGGAGGGSSATQGAFGGLGRLAMGIGPGLA</sequence>